<proteinExistence type="predicted"/>
<name>A0ABU5L7K5_9RICK</name>
<protein>
    <submittedName>
        <fullName evidence="1">DNA repair protein RecO</fullName>
    </submittedName>
</protein>
<dbReference type="Proteomes" id="UP001293791">
    <property type="component" value="Unassembled WGS sequence"/>
</dbReference>
<evidence type="ECO:0000313" key="1">
    <source>
        <dbReference type="EMBL" id="MDZ5762103.1"/>
    </source>
</evidence>
<dbReference type="SUPFAM" id="SSF57863">
    <property type="entry name" value="ArfGap/RecO-like zinc finger"/>
    <property type="match status" value="1"/>
</dbReference>
<dbReference type="RefSeq" id="WP_322497589.1">
    <property type="nucleotide sequence ID" value="NZ_JARGYT010000020.1"/>
</dbReference>
<dbReference type="EMBL" id="JARGYT010000020">
    <property type="protein sequence ID" value="MDZ5762103.1"/>
    <property type="molecule type" value="Genomic_DNA"/>
</dbReference>
<organism evidence="1 2">
    <name type="scientific">Candidatus Cyrtobacter comes</name>
    <dbReference type="NCBI Taxonomy" id="675776"/>
    <lineage>
        <taxon>Bacteria</taxon>
        <taxon>Pseudomonadati</taxon>
        <taxon>Pseudomonadota</taxon>
        <taxon>Alphaproteobacteria</taxon>
        <taxon>Rickettsiales</taxon>
        <taxon>Candidatus Midichloriaceae</taxon>
        <taxon>Candidatus Cyrtobacter</taxon>
    </lineage>
</organism>
<keyword evidence="2" id="KW-1185">Reference proteome</keyword>
<dbReference type="PANTHER" id="PTHR33991:SF1">
    <property type="entry name" value="DNA REPAIR PROTEIN RECO"/>
    <property type="match status" value="1"/>
</dbReference>
<sequence length="232" mass="26374">MLIEDDGIVISFREFQESFLLVKCLLAKHGVVAGLMRRRAFNAHIGNFVNVKWKARLQQQLGTYTFDVYFDATCHLYLNPLKTALIASAIDMVSLILQEHEPHPCIYIVLKKLINSMSFENRADFLQIYLEFEKQLLSSAGFGLDLGRCAVTGAVDNLAYISPRSGRAVTKDVGSKYSNVLIPMPKPPSKLEDFLEWFEVLGAFLKQLFSFFNTEIPHSRRSLNFILSELCK</sequence>
<dbReference type="Pfam" id="PF02565">
    <property type="entry name" value="RecO_C"/>
    <property type="match status" value="1"/>
</dbReference>
<dbReference type="PANTHER" id="PTHR33991">
    <property type="entry name" value="DNA REPAIR PROTEIN RECO"/>
    <property type="match status" value="1"/>
</dbReference>
<dbReference type="InterPro" id="IPR037278">
    <property type="entry name" value="ARFGAP/RecO"/>
</dbReference>
<reference evidence="1 2" key="1">
    <citation type="submission" date="2023-02" db="EMBL/GenBank/DDBJ databases">
        <title>Host association and intracellularity evolved multiple times independently in the Rickettsiales.</title>
        <authorList>
            <person name="Castelli M."/>
            <person name="Nardi T."/>
            <person name="Gammuto L."/>
            <person name="Bellinzona G."/>
            <person name="Sabaneyeva E."/>
            <person name="Potekhin A."/>
            <person name="Serra V."/>
            <person name="Petroni G."/>
            <person name="Sassera D."/>
        </authorList>
    </citation>
    <scope>NUCLEOTIDE SEQUENCE [LARGE SCALE GENOMIC DNA]</scope>
    <source>
        <strain evidence="1 2">BOD18</strain>
    </source>
</reference>
<comment type="caution">
    <text evidence="1">The sequence shown here is derived from an EMBL/GenBank/DDBJ whole genome shotgun (WGS) entry which is preliminary data.</text>
</comment>
<dbReference type="InterPro" id="IPR003717">
    <property type="entry name" value="RecO"/>
</dbReference>
<evidence type="ECO:0000313" key="2">
    <source>
        <dbReference type="Proteomes" id="UP001293791"/>
    </source>
</evidence>
<dbReference type="Gene3D" id="1.20.1440.120">
    <property type="entry name" value="Recombination protein O, C-terminal domain"/>
    <property type="match status" value="1"/>
</dbReference>
<gene>
    <name evidence="1" type="ORF">Cyrtocomes_00471</name>
</gene>
<dbReference type="NCBIfam" id="TIGR00613">
    <property type="entry name" value="reco"/>
    <property type="match status" value="1"/>
</dbReference>
<dbReference type="InterPro" id="IPR042242">
    <property type="entry name" value="RecO_C"/>
</dbReference>
<accession>A0ABU5L7K5</accession>